<evidence type="ECO:0000313" key="2">
    <source>
        <dbReference type="EMBL" id="MBB5997763.1"/>
    </source>
</evidence>
<proteinExistence type="predicted"/>
<dbReference type="EMBL" id="JACHLY010000001">
    <property type="protein sequence ID" value="MBB5997763.1"/>
    <property type="molecule type" value="Genomic_DNA"/>
</dbReference>
<keyword evidence="3" id="KW-1185">Reference proteome</keyword>
<dbReference type="RefSeq" id="WP_184633971.1">
    <property type="nucleotide sequence ID" value="NZ_BAABKT010000005.1"/>
</dbReference>
<organism evidence="2 3">
    <name type="scientific">Streptomonospora salina</name>
    <dbReference type="NCBI Taxonomy" id="104205"/>
    <lineage>
        <taxon>Bacteria</taxon>
        <taxon>Bacillati</taxon>
        <taxon>Actinomycetota</taxon>
        <taxon>Actinomycetes</taxon>
        <taxon>Streptosporangiales</taxon>
        <taxon>Nocardiopsidaceae</taxon>
        <taxon>Streptomonospora</taxon>
    </lineage>
</organism>
<evidence type="ECO:0000313" key="3">
    <source>
        <dbReference type="Proteomes" id="UP000578077"/>
    </source>
</evidence>
<comment type="caution">
    <text evidence="2">The sequence shown here is derived from an EMBL/GenBank/DDBJ whole genome shotgun (WGS) entry which is preliminary data.</text>
</comment>
<dbReference type="AlphaFoldDB" id="A0A841E9K7"/>
<gene>
    <name evidence="2" type="ORF">HNR25_001514</name>
</gene>
<feature type="region of interest" description="Disordered" evidence="1">
    <location>
        <begin position="72"/>
        <end position="94"/>
    </location>
</feature>
<accession>A0A841E9K7</accession>
<name>A0A841E9K7_9ACTN</name>
<sequence length="94" mass="9908">MIDNIQHGSVVVSGESVAVSRGTARSGAMCAEPQWTCARAIAHRAVRMRPGTEHGRSYARVARTADISRLETELAAGTPRPKGVVGECPRGIPA</sequence>
<dbReference type="Proteomes" id="UP000578077">
    <property type="component" value="Unassembled WGS sequence"/>
</dbReference>
<evidence type="ECO:0000256" key="1">
    <source>
        <dbReference type="SAM" id="MobiDB-lite"/>
    </source>
</evidence>
<protein>
    <submittedName>
        <fullName evidence="2">Uncharacterized protein</fullName>
    </submittedName>
</protein>
<reference evidence="2 3" key="1">
    <citation type="submission" date="2020-08" db="EMBL/GenBank/DDBJ databases">
        <title>Sequencing the genomes of 1000 actinobacteria strains.</title>
        <authorList>
            <person name="Klenk H.-P."/>
        </authorList>
    </citation>
    <scope>NUCLEOTIDE SEQUENCE [LARGE SCALE GENOMIC DNA]</scope>
    <source>
        <strain evidence="2 3">DSM 44593</strain>
    </source>
</reference>